<organism evidence="1 2">
    <name type="scientific">Dacryopinax primogenitus (strain DJM 731)</name>
    <name type="common">Brown rot fungus</name>
    <dbReference type="NCBI Taxonomy" id="1858805"/>
    <lineage>
        <taxon>Eukaryota</taxon>
        <taxon>Fungi</taxon>
        <taxon>Dikarya</taxon>
        <taxon>Basidiomycota</taxon>
        <taxon>Agaricomycotina</taxon>
        <taxon>Dacrymycetes</taxon>
        <taxon>Dacrymycetales</taxon>
        <taxon>Dacrymycetaceae</taxon>
        <taxon>Dacryopinax</taxon>
    </lineage>
</organism>
<dbReference type="Proteomes" id="UP000030653">
    <property type="component" value="Unassembled WGS sequence"/>
</dbReference>
<gene>
    <name evidence="1" type="ORF">DACRYDRAFT_105439</name>
</gene>
<dbReference type="AlphaFoldDB" id="M5GFS2"/>
<keyword evidence="2" id="KW-1185">Reference proteome</keyword>
<dbReference type="RefSeq" id="XP_040631272.1">
    <property type="nucleotide sequence ID" value="XM_040768088.1"/>
</dbReference>
<name>M5GFS2_DACPD</name>
<accession>M5GFS2</accession>
<dbReference type="HOGENOM" id="CLU_2399629_0_0_1"/>
<sequence length="93" mass="10272">MLNNVLPPLVDNVKQSFVAVFADTNSPTPDILHRVKPLKASACNKFSQQGGLFDQRPTFAISSPVQGMLELFSPAFKWSMSSTKMHNHLQSPT</sequence>
<proteinExistence type="predicted"/>
<reference evidence="1 2" key="1">
    <citation type="journal article" date="2012" name="Science">
        <title>The Paleozoic origin of enzymatic lignin decomposition reconstructed from 31 fungal genomes.</title>
        <authorList>
            <person name="Floudas D."/>
            <person name="Binder M."/>
            <person name="Riley R."/>
            <person name="Barry K."/>
            <person name="Blanchette R.A."/>
            <person name="Henrissat B."/>
            <person name="Martinez A.T."/>
            <person name="Otillar R."/>
            <person name="Spatafora J.W."/>
            <person name="Yadav J.S."/>
            <person name="Aerts A."/>
            <person name="Benoit I."/>
            <person name="Boyd A."/>
            <person name="Carlson A."/>
            <person name="Copeland A."/>
            <person name="Coutinho P.M."/>
            <person name="de Vries R.P."/>
            <person name="Ferreira P."/>
            <person name="Findley K."/>
            <person name="Foster B."/>
            <person name="Gaskell J."/>
            <person name="Glotzer D."/>
            <person name="Gorecki P."/>
            <person name="Heitman J."/>
            <person name="Hesse C."/>
            <person name="Hori C."/>
            <person name="Igarashi K."/>
            <person name="Jurgens J.A."/>
            <person name="Kallen N."/>
            <person name="Kersten P."/>
            <person name="Kohler A."/>
            <person name="Kuees U."/>
            <person name="Kumar T.K.A."/>
            <person name="Kuo A."/>
            <person name="LaButti K."/>
            <person name="Larrondo L.F."/>
            <person name="Lindquist E."/>
            <person name="Ling A."/>
            <person name="Lombard V."/>
            <person name="Lucas S."/>
            <person name="Lundell T."/>
            <person name="Martin R."/>
            <person name="McLaughlin D.J."/>
            <person name="Morgenstern I."/>
            <person name="Morin E."/>
            <person name="Murat C."/>
            <person name="Nagy L.G."/>
            <person name="Nolan M."/>
            <person name="Ohm R.A."/>
            <person name="Patyshakuliyeva A."/>
            <person name="Rokas A."/>
            <person name="Ruiz-Duenas F.J."/>
            <person name="Sabat G."/>
            <person name="Salamov A."/>
            <person name="Samejima M."/>
            <person name="Schmutz J."/>
            <person name="Slot J.C."/>
            <person name="St John F."/>
            <person name="Stenlid J."/>
            <person name="Sun H."/>
            <person name="Sun S."/>
            <person name="Syed K."/>
            <person name="Tsang A."/>
            <person name="Wiebenga A."/>
            <person name="Young D."/>
            <person name="Pisabarro A."/>
            <person name="Eastwood D.C."/>
            <person name="Martin F."/>
            <person name="Cullen D."/>
            <person name="Grigoriev I.V."/>
            <person name="Hibbett D.S."/>
        </authorList>
    </citation>
    <scope>NUCLEOTIDE SEQUENCE [LARGE SCALE GENOMIC DNA]</scope>
    <source>
        <strain evidence="1 2">DJM-731 SS1</strain>
    </source>
</reference>
<dbReference type="EMBL" id="JH795858">
    <property type="protein sequence ID" value="EJU04378.1"/>
    <property type="molecule type" value="Genomic_DNA"/>
</dbReference>
<evidence type="ECO:0000313" key="2">
    <source>
        <dbReference type="Proteomes" id="UP000030653"/>
    </source>
</evidence>
<evidence type="ECO:0000313" key="1">
    <source>
        <dbReference type="EMBL" id="EJU04378.1"/>
    </source>
</evidence>
<protein>
    <submittedName>
        <fullName evidence="1">Uncharacterized protein</fullName>
    </submittedName>
</protein>
<dbReference type="GeneID" id="63683150"/>